<dbReference type="InterPro" id="IPR006989">
    <property type="entry name" value="NAB_co-repressor_dom"/>
</dbReference>
<evidence type="ECO:0000259" key="9">
    <source>
        <dbReference type="Pfam" id="PF04905"/>
    </source>
</evidence>
<dbReference type="GO" id="GO:0005634">
    <property type="term" value="C:nucleus"/>
    <property type="evidence" value="ECO:0000318"/>
    <property type="project" value="GO_Central"/>
</dbReference>
<evidence type="ECO:0000313" key="10">
    <source>
        <dbReference type="EnsemblMetazoa" id="XP_011665953"/>
    </source>
</evidence>
<dbReference type="EnsemblMetazoa" id="XM_011667651">
    <property type="protein sequence ID" value="XP_011665953"/>
    <property type="gene ID" value="LOC578214"/>
</dbReference>
<keyword evidence="6" id="KW-0539">Nucleus</keyword>
<evidence type="ECO:0000259" key="8">
    <source>
        <dbReference type="Pfam" id="PF04904"/>
    </source>
</evidence>
<feature type="region of interest" description="Disordered" evidence="7">
    <location>
        <begin position="306"/>
        <end position="341"/>
    </location>
</feature>
<feature type="compositionally biased region" description="Low complexity" evidence="7">
    <location>
        <begin position="524"/>
        <end position="546"/>
    </location>
</feature>
<proteinExistence type="inferred from homology"/>
<dbReference type="InParanoid" id="A0A7M7HGE5"/>
<evidence type="ECO:0000256" key="5">
    <source>
        <dbReference type="ARBA" id="ARBA00023163"/>
    </source>
</evidence>
<evidence type="ECO:0000256" key="1">
    <source>
        <dbReference type="ARBA" id="ARBA00004123"/>
    </source>
</evidence>
<protein>
    <submittedName>
        <fullName evidence="10">Uncharacterized protein</fullName>
    </submittedName>
</protein>
<dbReference type="FunFam" id="1.20.120.2010:FF:000001">
    <property type="entry name" value="NGFI-A-binding protein 1 isoform X1"/>
    <property type="match status" value="1"/>
</dbReference>
<name>A0A7M7HGE5_STRPU</name>
<accession>A0A7M7HGE5</accession>
<dbReference type="Proteomes" id="UP000007110">
    <property type="component" value="Unassembled WGS sequence"/>
</dbReference>
<sequence>MAESRRLSMPQTLSELQLYRVLDRANLLPYYTNFILQGGDDVQQLCEAGEDEFLEIMSLVGMGSKPLHVRRLQKALQEWVASPAAFQEPLASQQALPGQMSGIDIPLAVNLQPHGSLPSGHHTPGRWQHGNASTSSSSPGHPSTTSATPSRMSPGTSHQISTTTPPSFRPIGNLSSPSPAVFNSAPISRTDNPALSREIVENIRASAENVVHSEGLSSLPLNKKITREVEYILGMSPDHPNRMEEIHKWSSIYGRFDSKRKLEKPLTLHEVTVNEAAAQLCNVDPHLILQREKLFPLARQVVRDSGYQYRHGQSRSSKGKRKGESKSKRAKINHDADLNPNPRTVHAEIMKIRREERLNEITTLLSTIKTQQYDLKAKISIGKSEDNLQKVYDLQLQLEKLTTQQLSYMTEQTDLIKKQKRSDRYYVAKAKAEGMDEDDEEEDILPEGSNNILQDDQQQQQPPQHQQQQHQQQQQQQPQQQQQSQQQQQQQQQMPPQHMTSQQGQPHPGLKSECSSPHVDQGEQHSTNNSHNQQQQHQQQHYNSTSRSDSPNTQTGSHGSSHMHRQMGSGQSVNQQGRRVKNQQGSHSSAHSGSQSRGSGQQHQQQQGSGEQDYNPATIPSNTISSDQYNHISTTQQHHLAPDDIPHAGMPKRAAYKAQRQMMQHLLMDEGIRLAQTFGGYHQPPMNLVPNMPQSSHFHHGVLEQRQAVNSPSQPMRVMQH</sequence>
<dbReference type="InterPro" id="IPR006988">
    <property type="entry name" value="Nab_N"/>
</dbReference>
<feature type="compositionally biased region" description="Basic and acidic residues" evidence="7">
    <location>
        <begin position="322"/>
        <end position="337"/>
    </location>
</feature>
<dbReference type="KEGG" id="spu:578214"/>
<evidence type="ECO:0000256" key="6">
    <source>
        <dbReference type="ARBA" id="ARBA00023242"/>
    </source>
</evidence>
<evidence type="ECO:0000256" key="2">
    <source>
        <dbReference type="ARBA" id="ARBA00008864"/>
    </source>
</evidence>
<keyword evidence="4" id="KW-0805">Transcription regulation</keyword>
<feature type="domain" description="Nab N-terminal" evidence="8">
    <location>
        <begin position="9"/>
        <end position="87"/>
    </location>
</feature>
<dbReference type="GO" id="GO:0006355">
    <property type="term" value="P:regulation of DNA-templated transcription"/>
    <property type="evidence" value="ECO:0000318"/>
    <property type="project" value="GO_Central"/>
</dbReference>
<dbReference type="GO" id="GO:0045892">
    <property type="term" value="P:negative regulation of DNA-templated transcription"/>
    <property type="evidence" value="ECO:0007669"/>
    <property type="project" value="InterPro"/>
</dbReference>
<dbReference type="FunCoup" id="A0A7M7HGE5">
    <property type="interactions" value="1680"/>
</dbReference>
<evidence type="ECO:0000256" key="7">
    <source>
        <dbReference type="SAM" id="MobiDB-lite"/>
    </source>
</evidence>
<reference evidence="11" key="1">
    <citation type="submission" date="2015-02" db="EMBL/GenBank/DDBJ databases">
        <title>Genome sequencing for Strongylocentrotus purpuratus.</title>
        <authorList>
            <person name="Murali S."/>
            <person name="Liu Y."/>
            <person name="Vee V."/>
            <person name="English A."/>
            <person name="Wang M."/>
            <person name="Skinner E."/>
            <person name="Han Y."/>
            <person name="Muzny D.M."/>
            <person name="Worley K.C."/>
            <person name="Gibbs R.A."/>
        </authorList>
    </citation>
    <scope>NUCLEOTIDE SEQUENCE</scope>
</reference>
<comment type="similarity">
    <text evidence="2">Belongs to the NAB family.</text>
</comment>
<keyword evidence="3" id="KW-0678">Repressor</keyword>
<feature type="compositionally biased region" description="Low complexity" evidence="7">
    <location>
        <begin position="583"/>
        <end position="610"/>
    </location>
</feature>
<dbReference type="PANTHER" id="PTHR12623:SF10">
    <property type="entry name" value="NGFI-A-BINDING PROTEIN HOMOLOG"/>
    <property type="match status" value="1"/>
</dbReference>
<dbReference type="AlphaFoldDB" id="A0A7M7HGE5"/>
<feature type="region of interest" description="Disordered" evidence="7">
    <location>
        <begin position="454"/>
        <end position="627"/>
    </location>
</feature>
<reference evidence="10" key="2">
    <citation type="submission" date="2021-01" db="UniProtKB">
        <authorList>
            <consortium name="EnsemblMetazoa"/>
        </authorList>
    </citation>
    <scope>IDENTIFICATION</scope>
</reference>
<feature type="region of interest" description="Disordered" evidence="7">
    <location>
        <begin position="111"/>
        <end position="190"/>
    </location>
</feature>
<evidence type="ECO:0000256" key="3">
    <source>
        <dbReference type="ARBA" id="ARBA00022491"/>
    </source>
</evidence>
<evidence type="ECO:0000256" key="4">
    <source>
        <dbReference type="ARBA" id="ARBA00023015"/>
    </source>
</evidence>
<dbReference type="Gene3D" id="1.20.120.2010">
    <property type="entry name" value="NAB conserved domain 2"/>
    <property type="match status" value="1"/>
</dbReference>
<keyword evidence="11" id="KW-1185">Reference proteome</keyword>
<dbReference type="GeneID" id="578214"/>
<feature type="compositionally biased region" description="Polar residues" evidence="7">
    <location>
        <begin position="151"/>
        <end position="166"/>
    </location>
</feature>
<feature type="compositionally biased region" description="Low complexity" evidence="7">
    <location>
        <begin position="454"/>
        <end position="503"/>
    </location>
</feature>
<dbReference type="Pfam" id="PF04905">
    <property type="entry name" value="NCD2"/>
    <property type="match status" value="1"/>
</dbReference>
<dbReference type="InterPro" id="IPR038398">
    <property type="entry name" value="NCD2_sf"/>
</dbReference>
<evidence type="ECO:0000313" key="11">
    <source>
        <dbReference type="Proteomes" id="UP000007110"/>
    </source>
</evidence>
<dbReference type="RefSeq" id="XP_011665953.1">
    <property type="nucleotide sequence ID" value="XM_011667651.2"/>
</dbReference>
<dbReference type="PANTHER" id="PTHR12623">
    <property type="entry name" value="NGFI-A BINDING PROTEIN"/>
    <property type="match status" value="1"/>
</dbReference>
<feature type="compositionally biased region" description="Polar residues" evidence="7">
    <location>
        <begin position="568"/>
        <end position="577"/>
    </location>
</feature>
<dbReference type="GO" id="GO:0003712">
    <property type="term" value="F:transcription coregulator activity"/>
    <property type="evidence" value="ECO:0000318"/>
    <property type="project" value="GO_Central"/>
</dbReference>
<comment type="subcellular location">
    <subcellularLocation>
        <location evidence="1">Nucleus</location>
    </subcellularLocation>
</comment>
<dbReference type="InterPro" id="IPR039040">
    <property type="entry name" value="NAB_fam"/>
</dbReference>
<organism evidence="10 11">
    <name type="scientific">Strongylocentrotus purpuratus</name>
    <name type="common">Purple sea urchin</name>
    <dbReference type="NCBI Taxonomy" id="7668"/>
    <lineage>
        <taxon>Eukaryota</taxon>
        <taxon>Metazoa</taxon>
        <taxon>Echinodermata</taxon>
        <taxon>Eleutherozoa</taxon>
        <taxon>Echinozoa</taxon>
        <taxon>Echinoidea</taxon>
        <taxon>Euechinoidea</taxon>
        <taxon>Echinacea</taxon>
        <taxon>Camarodonta</taxon>
        <taxon>Echinidea</taxon>
        <taxon>Strongylocentrotidae</taxon>
        <taxon>Strongylocentrotus</taxon>
    </lineage>
</organism>
<keyword evidence="5" id="KW-0804">Transcription</keyword>
<dbReference type="OrthoDB" id="10028556at2759"/>
<dbReference type="Pfam" id="PF04904">
    <property type="entry name" value="SAM_NCD1"/>
    <property type="match status" value="1"/>
</dbReference>
<feature type="compositionally biased region" description="Polar residues" evidence="7">
    <location>
        <begin position="618"/>
        <end position="627"/>
    </location>
</feature>
<feature type="domain" description="NAB co-repressor" evidence="9">
    <location>
        <begin position="195"/>
        <end position="315"/>
    </location>
</feature>
<feature type="compositionally biased region" description="Polar residues" evidence="7">
    <location>
        <begin position="547"/>
        <end position="560"/>
    </location>
</feature>
<feature type="compositionally biased region" description="Low complexity" evidence="7">
    <location>
        <begin position="133"/>
        <end position="150"/>
    </location>
</feature>